<dbReference type="SUPFAM" id="SSF48208">
    <property type="entry name" value="Six-hairpin glycosidases"/>
    <property type="match status" value="1"/>
</dbReference>
<feature type="chain" id="PRO_5045694574" evidence="1">
    <location>
        <begin position="23"/>
        <end position="839"/>
    </location>
</feature>
<evidence type="ECO:0000259" key="2">
    <source>
        <dbReference type="Pfam" id="PF06439"/>
    </source>
</evidence>
<dbReference type="InterPro" id="IPR010496">
    <property type="entry name" value="AL/BT2_dom"/>
</dbReference>
<organism evidence="5 6">
    <name type="scientific">Mucilaginibacter antarcticus</name>
    <dbReference type="NCBI Taxonomy" id="1855725"/>
    <lineage>
        <taxon>Bacteria</taxon>
        <taxon>Pseudomonadati</taxon>
        <taxon>Bacteroidota</taxon>
        <taxon>Sphingobacteriia</taxon>
        <taxon>Sphingobacteriales</taxon>
        <taxon>Sphingobacteriaceae</taxon>
        <taxon>Mucilaginibacter</taxon>
    </lineage>
</organism>
<keyword evidence="1" id="KW-0732">Signal</keyword>
<dbReference type="PANTHER" id="PTHR31151">
    <property type="entry name" value="PROLINE-TRNA LIGASE (DUF1680)"/>
    <property type="match status" value="1"/>
</dbReference>
<feature type="domain" description="3-keto-alpha-glucoside-1,2-lyase/3-keto-2-hydroxy-glucal hydratase" evidence="2">
    <location>
        <begin position="665"/>
        <end position="835"/>
    </location>
</feature>
<evidence type="ECO:0000313" key="6">
    <source>
        <dbReference type="Proteomes" id="UP001597601"/>
    </source>
</evidence>
<dbReference type="Pfam" id="PF06439">
    <property type="entry name" value="3keto-disac_hyd"/>
    <property type="match status" value="1"/>
</dbReference>
<evidence type="ECO:0000259" key="3">
    <source>
        <dbReference type="Pfam" id="PF07944"/>
    </source>
</evidence>
<dbReference type="RefSeq" id="WP_377124289.1">
    <property type="nucleotide sequence ID" value="NZ_JBHUON010000004.1"/>
</dbReference>
<feature type="signal peptide" evidence="1">
    <location>
        <begin position="1"/>
        <end position="22"/>
    </location>
</feature>
<dbReference type="EMBL" id="JBHUON010000004">
    <property type="protein sequence ID" value="MFD2864100.1"/>
    <property type="molecule type" value="Genomic_DNA"/>
</dbReference>
<protein>
    <submittedName>
        <fullName evidence="5">Beta-L-arabinofuranosidase domain-containing protein</fullName>
    </submittedName>
</protein>
<proteinExistence type="predicted"/>
<dbReference type="InterPro" id="IPR008928">
    <property type="entry name" value="6-hairpin_glycosidase_sf"/>
</dbReference>
<comment type="caution">
    <text evidence="5">The sequence shown here is derived from an EMBL/GenBank/DDBJ whole genome shotgun (WGS) entry which is preliminary data.</text>
</comment>
<feature type="domain" description="Non-reducing end beta-L-arabinofuranosidase-like GH127 catalytic" evidence="3">
    <location>
        <begin position="97"/>
        <end position="401"/>
    </location>
</feature>
<evidence type="ECO:0000313" key="5">
    <source>
        <dbReference type="EMBL" id="MFD2864100.1"/>
    </source>
</evidence>
<dbReference type="PANTHER" id="PTHR31151:SF0">
    <property type="entry name" value="PROLINE-TRNA LIGASE (DUF1680)"/>
    <property type="match status" value="1"/>
</dbReference>
<dbReference type="Proteomes" id="UP001597601">
    <property type="component" value="Unassembled WGS sequence"/>
</dbReference>
<reference evidence="6" key="1">
    <citation type="journal article" date="2019" name="Int. J. Syst. Evol. Microbiol.">
        <title>The Global Catalogue of Microorganisms (GCM) 10K type strain sequencing project: providing services to taxonomists for standard genome sequencing and annotation.</title>
        <authorList>
            <consortium name="The Broad Institute Genomics Platform"/>
            <consortium name="The Broad Institute Genome Sequencing Center for Infectious Disease"/>
            <person name="Wu L."/>
            <person name="Ma J."/>
        </authorList>
    </citation>
    <scope>NUCLEOTIDE SEQUENCE [LARGE SCALE GENOMIC DNA]</scope>
    <source>
        <strain evidence="6">KCTC 52232</strain>
    </source>
</reference>
<dbReference type="Pfam" id="PF20736">
    <property type="entry name" value="Glyco_hydro127M"/>
    <property type="match status" value="1"/>
</dbReference>
<accession>A0ABW5XK57</accession>
<dbReference type="Gene3D" id="2.60.120.560">
    <property type="entry name" value="Exo-inulinase, domain 1"/>
    <property type="match status" value="1"/>
</dbReference>
<feature type="domain" description="Non-reducing end beta-L-arabinofuranosidase-like GH127 middle" evidence="4">
    <location>
        <begin position="415"/>
        <end position="510"/>
    </location>
</feature>
<dbReference type="InterPro" id="IPR012878">
    <property type="entry name" value="Beta-AFase-like_GH127_cat"/>
</dbReference>
<gene>
    <name evidence="5" type="ORF">ACFSYC_05310</name>
</gene>
<sequence>MRSYKLLTPILTGLLLSANSFAQTTSKYNFNRAPLKPGAYVQLPLGSIKAKGWLLKQLELQKEGFTGHAEELYPGNNDLGSNSDWLGGTGNGWEKVPYYVKGLTALAYTLNDTELKAKASKWITYTLEHQQENGLFGPPKMKDWWPRMPFMYAAQSYYEATNDARVVPFLSKYFKYELANLDTDPLSSWGRSRAGDNIELVLWVYNKTGESFLLELANKLKTQAYQWQDIFSQNLFHYYGNDYQPRHMVNVAQALKFPAVVAQFAAEPVYATAMQKGIAHMMHDNGQPEGLAAGTEHMSGNSSVEGVETCTVVEWMQSLETASRNIHDANIGDHLERVAFNALPAQYSRDLKNHSYYTLPNQIKAANGQHGFYQDYGNGLLLSPYSGFPCCRYNLHMGWPYFVKNSALATPEGGVAINTYGPMEISAFVAKGTALKITESTNYPFEEHIYLSLSLPAATTFPLVLRIPAWCASPKVLVNGKPVAGVKPGQLYTINRKWSSADKVTLNFPMQIKIEKQVNNAVSIVRGPLVYSLKIKQTATTIKEHKVAGFVDTEIVPASAWNYGLTLNNTLLANQFVVVKSAMPANPFEGQQSPVTLKAKAKQIPAWTLDYRQTSAFEVPHSPVASTQKTEDIELVPFGSQNIRLSIFPTIGSPKYITDRFTEDFTNNTSEGWVIYGGRWFYKDDAVNCGELENKSSGTYGSKIVATNTKFDDFTFAADITTTGAGDAGLIFRVSDAAIGADAYKGYYVGINPTNKTLEFGKSSDNKWMPIASVTRTLFKLDQTYRIKVKAKGTRFEVYIDNETTPAIAASDGEYKSGNVGLRTYRAMAKIDKVEVIKL</sequence>
<evidence type="ECO:0000256" key="1">
    <source>
        <dbReference type="SAM" id="SignalP"/>
    </source>
</evidence>
<dbReference type="InterPro" id="IPR049046">
    <property type="entry name" value="Beta-AFase-like_GH127_middle"/>
</dbReference>
<name>A0ABW5XK57_9SPHI</name>
<keyword evidence="6" id="KW-1185">Reference proteome</keyword>
<dbReference type="Pfam" id="PF07944">
    <property type="entry name" value="Beta-AFase-like_GH127_cat"/>
    <property type="match status" value="1"/>
</dbReference>
<evidence type="ECO:0000259" key="4">
    <source>
        <dbReference type="Pfam" id="PF20736"/>
    </source>
</evidence>